<sequence>MNFTQYGSILLHNNPVPHSVDIITNYSTMHMKQILIYMGALALCLAMFWWKSPQKSIYTQPDAPDTSFAQSGSKAINEDLAEQKTDSVPIIE</sequence>
<dbReference type="Proteomes" id="UP000186917">
    <property type="component" value="Unassembled WGS sequence"/>
</dbReference>
<feature type="region of interest" description="Disordered" evidence="1">
    <location>
        <begin position="68"/>
        <end position="92"/>
    </location>
</feature>
<name>A0A1N7QEH9_9BACT</name>
<reference evidence="4" key="1">
    <citation type="submission" date="2017-01" db="EMBL/GenBank/DDBJ databases">
        <authorList>
            <person name="Varghese N."/>
            <person name="Submissions S."/>
        </authorList>
    </citation>
    <scope>NUCLEOTIDE SEQUENCE [LARGE SCALE GENOMIC DNA]</scope>
    <source>
        <strain evidence="4">DSM 21054</strain>
    </source>
</reference>
<dbReference type="EMBL" id="FTOR01000005">
    <property type="protein sequence ID" value="SIT21169.1"/>
    <property type="molecule type" value="Genomic_DNA"/>
</dbReference>
<keyword evidence="4" id="KW-1185">Reference proteome</keyword>
<keyword evidence="2" id="KW-0812">Transmembrane</keyword>
<feature type="transmembrane region" description="Helical" evidence="2">
    <location>
        <begin position="34"/>
        <end position="50"/>
    </location>
</feature>
<evidence type="ECO:0000256" key="2">
    <source>
        <dbReference type="SAM" id="Phobius"/>
    </source>
</evidence>
<keyword evidence="2" id="KW-0472">Membrane</keyword>
<evidence type="ECO:0000256" key="1">
    <source>
        <dbReference type="SAM" id="MobiDB-lite"/>
    </source>
</evidence>
<proteinExistence type="predicted"/>
<evidence type="ECO:0000313" key="4">
    <source>
        <dbReference type="Proteomes" id="UP000186917"/>
    </source>
</evidence>
<protein>
    <submittedName>
        <fullName evidence="3">Uncharacterized protein</fullName>
    </submittedName>
</protein>
<gene>
    <name evidence="3" type="ORF">SAMN05421788_105113</name>
</gene>
<dbReference type="STRING" id="477680.SAMN05421788_105113"/>
<keyword evidence="2" id="KW-1133">Transmembrane helix</keyword>
<accession>A0A1N7QEH9</accession>
<evidence type="ECO:0000313" key="3">
    <source>
        <dbReference type="EMBL" id="SIT21169.1"/>
    </source>
</evidence>
<organism evidence="3 4">
    <name type="scientific">Filimonas lacunae</name>
    <dbReference type="NCBI Taxonomy" id="477680"/>
    <lineage>
        <taxon>Bacteria</taxon>
        <taxon>Pseudomonadati</taxon>
        <taxon>Bacteroidota</taxon>
        <taxon>Chitinophagia</taxon>
        <taxon>Chitinophagales</taxon>
        <taxon>Chitinophagaceae</taxon>
        <taxon>Filimonas</taxon>
    </lineage>
</organism>
<dbReference type="AlphaFoldDB" id="A0A1N7QEH9"/>